<evidence type="ECO:0000313" key="5">
    <source>
        <dbReference type="Proteomes" id="UP000315363"/>
    </source>
</evidence>
<keyword evidence="1" id="KW-0472">Membrane</keyword>
<keyword evidence="1" id="KW-1133">Transmembrane helix</keyword>
<dbReference type="EMBL" id="VHIF01000001">
    <property type="protein sequence ID" value="TQO36885.1"/>
    <property type="molecule type" value="Genomic_DNA"/>
</dbReference>
<name>A0A221V117_9FLAO</name>
<organism evidence="2 4">
    <name type="scientific">Arenibacter algicola</name>
    <dbReference type="NCBI Taxonomy" id="616991"/>
    <lineage>
        <taxon>Bacteria</taxon>
        <taxon>Pseudomonadati</taxon>
        <taxon>Bacteroidota</taxon>
        <taxon>Flavobacteriia</taxon>
        <taxon>Flavobacteriales</taxon>
        <taxon>Flavobacteriaceae</taxon>
        <taxon>Arenibacter</taxon>
    </lineage>
</organism>
<dbReference type="AlphaFoldDB" id="A0A221V117"/>
<dbReference type="Proteomes" id="UP000204551">
    <property type="component" value="Chromosome"/>
</dbReference>
<evidence type="ECO:0000256" key="1">
    <source>
        <dbReference type="SAM" id="Phobius"/>
    </source>
</evidence>
<sequence>MFEKFDWKKEYTLVIVLNIIYIIVFYLIMTGNR</sequence>
<evidence type="ECO:0000313" key="4">
    <source>
        <dbReference type="Proteomes" id="UP000204551"/>
    </source>
</evidence>
<dbReference type="Proteomes" id="UP000315363">
    <property type="component" value="Unassembled WGS sequence"/>
</dbReference>
<protein>
    <submittedName>
        <fullName evidence="2">Uncharacterized protein</fullName>
    </submittedName>
</protein>
<dbReference type="EMBL" id="CP022515">
    <property type="protein sequence ID" value="ASO07272.1"/>
    <property type="molecule type" value="Genomic_DNA"/>
</dbReference>
<dbReference type="KEGG" id="aalg:AREALGSMS7_03863"/>
<gene>
    <name evidence="2" type="ORF">AREALGSMS7_03863</name>
    <name evidence="3" type="ORF">GQ41_1472</name>
</gene>
<keyword evidence="1" id="KW-0812">Transmembrane</keyword>
<proteinExistence type="predicted"/>
<evidence type="ECO:0000313" key="3">
    <source>
        <dbReference type="EMBL" id="TQO36885.1"/>
    </source>
</evidence>
<reference evidence="2 4" key="1">
    <citation type="submission" date="2017-07" db="EMBL/GenBank/DDBJ databases">
        <title>Genome Sequence of Arenibacter algicola Strain SMS7 Isolated from a culture of the Diatom Skeletonema marinoi.</title>
        <authorList>
            <person name="Topel M."/>
            <person name="Pinder M.I.M."/>
            <person name="Johansson O.N."/>
            <person name="Kourtchenko O."/>
            <person name="Godhe A."/>
            <person name="Clarke A.K."/>
        </authorList>
    </citation>
    <scope>NUCLEOTIDE SEQUENCE [LARGE SCALE GENOMIC DNA]</scope>
    <source>
        <strain evidence="2 4">SMS7</strain>
    </source>
</reference>
<feature type="transmembrane region" description="Helical" evidence="1">
    <location>
        <begin position="12"/>
        <end position="29"/>
    </location>
</feature>
<evidence type="ECO:0000313" key="2">
    <source>
        <dbReference type="EMBL" id="ASO07272.1"/>
    </source>
</evidence>
<reference evidence="3 5" key="2">
    <citation type="submission" date="2019-06" db="EMBL/GenBank/DDBJ databases">
        <title>A large-scale integrated study on North Sea by COGITO (Coastal Microbe Genomic &amp; Taxonomic Observatory).</title>
        <authorList>
            <person name="Teeling H."/>
        </authorList>
    </citation>
    <scope>NUCLEOTIDE SEQUENCE [LARGE SCALE GENOMIC DNA]</scope>
    <source>
        <strain evidence="3 5">MAR_2009_79</strain>
    </source>
</reference>
<keyword evidence="5" id="KW-1185">Reference proteome</keyword>
<accession>A0A221V117</accession>